<organism evidence="2 3">
    <name type="scientific">Haemaphysalis longicornis</name>
    <name type="common">Bush tick</name>
    <dbReference type="NCBI Taxonomy" id="44386"/>
    <lineage>
        <taxon>Eukaryota</taxon>
        <taxon>Metazoa</taxon>
        <taxon>Ecdysozoa</taxon>
        <taxon>Arthropoda</taxon>
        <taxon>Chelicerata</taxon>
        <taxon>Arachnida</taxon>
        <taxon>Acari</taxon>
        <taxon>Parasitiformes</taxon>
        <taxon>Ixodida</taxon>
        <taxon>Ixodoidea</taxon>
        <taxon>Ixodidae</taxon>
        <taxon>Haemaphysalinae</taxon>
        <taxon>Haemaphysalis</taxon>
    </lineage>
</organism>
<keyword evidence="1" id="KW-0812">Transmembrane</keyword>
<evidence type="ECO:0000313" key="3">
    <source>
        <dbReference type="Proteomes" id="UP000821853"/>
    </source>
</evidence>
<sequence>MRMTNVEQHELLHEIIHRQTTPSAPSLQGFFTVPHGCRNTFFLQLALDLYNRHRHTSNNTAYNAFVICGVGATTVHAALKLSRKTTGRNKDGGLSASEWNTLRGAFHNVKCLIIDEVSMMSADNLNAVDLSRPHGC</sequence>
<feature type="transmembrane region" description="Helical" evidence="1">
    <location>
        <begin position="60"/>
        <end position="79"/>
    </location>
</feature>
<dbReference type="Proteomes" id="UP000821853">
    <property type="component" value="Chromosome 1"/>
</dbReference>
<dbReference type="InterPro" id="IPR027417">
    <property type="entry name" value="P-loop_NTPase"/>
</dbReference>
<reference evidence="2 3" key="1">
    <citation type="journal article" date="2020" name="Cell">
        <title>Large-Scale Comparative Analyses of Tick Genomes Elucidate Their Genetic Diversity and Vector Capacities.</title>
        <authorList>
            <consortium name="Tick Genome and Microbiome Consortium (TIGMIC)"/>
            <person name="Jia N."/>
            <person name="Wang J."/>
            <person name="Shi W."/>
            <person name="Du L."/>
            <person name="Sun Y."/>
            <person name="Zhan W."/>
            <person name="Jiang J.F."/>
            <person name="Wang Q."/>
            <person name="Zhang B."/>
            <person name="Ji P."/>
            <person name="Bell-Sakyi L."/>
            <person name="Cui X.M."/>
            <person name="Yuan T.T."/>
            <person name="Jiang B.G."/>
            <person name="Yang W.F."/>
            <person name="Lam T.T."/>
            <person name="Chang Q.C."/>
            <person name="Ding S.J."/>
            <person name="Wang X.J."/>
            <person name="Zhu J.G."/>
            <person name="Ruan X.D."/>
            <person name="Zhao L."/>
            <person name="Wei J.T."/>
            <person name="Ye R.Z."/>
            <person name="Que T.C."/>
            <person name="Du C.H."/>
            <person name="Zhou Y.H."/>
            <person name="Cheng J.X."/>
            <person name="Dai P.F."/>
            <person name="Guo W.B."/>
            <person name="Han X.H."/>
            <person name="Huang E.J."/>
            <person name="Li L.F."/>
            <person name="Wei W."/>
            <person name="Gao Y.C."/>
            <person name="Liu J.Z."/>
            <person name="Shao H.Z."/>
            <person name="Wang X."/>
            <person name="Wang C.C."/>
            <person name="Yang T.C."/>
            <person name="Huo Q.B."/>
            <person name="Li W."/>
            <person name="Chen H.Y."/>
            <person name="Chen S.E."/>
            <person name="Zhou L.G."/>
            <person name="Ni X.B."/>
            <person name="Tian J.H."/>
            <person name="Sheng Y."/>
            <person name="Liu T."/>
            <person name="Pan Y.S."/>
            <person name="Xia L.Y."/>
            <person name="Li J."/>
            <person name="Zhao F."/>
            <person name="Cao W.C."/>
        </authorList>
    </citation>
    <scope>NUCLEOTIDE SEQUENCE [LARGE SCALE GENOMIC DNA]</scope>
    <source>
        <strain evidence="2">HaeL-2018</strain>
    </source>
</reference>
<keyword evidence="1" id="KW-0472">Membrane</keyword>
<comment type="caution">
    <text evidence="2">The sequence shown here is derived from an EMBL/GenBank/DDBJ whole genome shotgun (WGS) entry which is preliminary data.</text>
</comment>
<dbReference type="VEuPathDB" id="VectorBase:HLOH_050760"/>
<evidence type="ECO:0000313" key="2">
    <source>
        <dbReference type="EMBL" id="KAH9359657.1"/>
    </source>
</evidence>
<protein>
    <recommendedName>
        <fullName evidence="4">ATP-dependent DNA helicase</fullName>
    </recommendedName>
</protein>
<accession>A0A9J6FB38</accession>
<dbReference type="OrthoDB" id="6508477at2759"/>
<dbReference type="Gene3D" id="3.40.50.300">
    <property type="entry name" value="P-loop containing nucleotide triphosphate hydrolases"/>
    <property type="match status" value="1"/>
</dbReference>
<keyword evidence="1" id="KW-1133">Transmembrane helix</keyword>
<name>A0A9J6FB38_HAELO</name>
<dbReference type="AlphaFoldDB" id="A0A9J6FB38"/>
<dbReference type="EMBL" id="JABSTR010000001">
    <property type="protein sequence ID" value="KAH9359657.1"/>
    <property type="molecule type" value="Genomic_DNA"/>
</dbReference>
<gene>
    <name evidence="2" type="ORF">HPB48_022259</name>
</gene>
<evidence type="ECO:0000256" key="1">
    <source>
        <dbReference type="SAM" id="Phobius"/>
    </source>
</evidence>
<keyword evidence="3" id="KW-1185">Reference proteome</keyword>
<proteinExistence type="predicted"/>
<evidence type="ECO:0008006" key="4">
    <source>
        <dbReference type="Google" id="ProtNLM"/>
    </source>
</evidence>